<keyword evidence="6" id="KW-0479">Metal-binding</keyword>
<dbReference type="GO" id="GO:0016192">
    <property type="term" value="P:vesicle-mediated transport"/>
    <property type="evidence" value="ECO:0007669"/>
    <property type="project" value="InterPro"/>
</dbReference>
<evidence type="ECO:0000256" key="12">
    <source>
        <dbReference type="ARBA" id="ARBA00041674"/>
    </source>
</evidence>
<dbReference type="Gene3D" id="3.30.40.10">
    <property type="entry name" value="Zinc/RING finger domain, C3HC4 (zinc finger)"/>
    <property type="match status" value="1"/>
</dbReference>
<dbReference type="Gene3D" id="1.20.5.110">
    <property type="match status" value="1"/>
</dbReference>
<dbReference type="InterPro" id="IPR042855">
    <property type="entry name" value="V_SNARE_CC"/>
</dbReference>
<evidence type="ECO:0000259" key="19">
    <source>
        <dbReference type="PROSITE" id="PS50089"/>
    </source>
</evidence>
<keyword evidence="18" id="KW-0812">Transmembrane</keyword>
<dbReference type="GO" id="GO:0008270">
    <property type="term" value="F:zinc ion binding"/>
    <property type="evidence" value="ECO:0007669"/>
    <property type="project" value="UniProtKB-KW"/>
</dbReference>
<comment type="subcellular location">
    <subcellularLocation>
        <location evidence="14">Endomembrane system</location>
        <topology evidence="14">Single-pass type IV membrane protein</topology>
    </subcellularLocation>
</comment>
<dbReference type="FunFam" id="3.30.40.10:FF:000127">
    <property type="entry name" value="E3 ubiquitin-protein ligase RNF181"/>
    <property type="match status" value="1"/>
</dbReference>
<protein>
    <recommendedName>
        <fullName evidence="11">E3 ubiquitin-protein ligase RNF181</fullName>
        <ecNumber evidence="4">2.3.2.27</ecNumber>
    </recommendedName>
    <alternativeName>
        <fullName evidence="12">RING finger protein 181</fullName>
    </alternativeName>
</protein>
<evidence type="ECO:0000256" key="8">
    <source>
        <dbReference type="ARBA" id="ARBA00022786"/>
    </source>
</evidence>
<evidence type="ECO:0000256" key="5">
    <source>
        <dbReference type="ARBA" id="ARBA00022679"/>
    </source>
</evidence>
<evidence type="ECO:0000256" key="13">
    <source>
        <dbReference type="ARBA" id="ARBA00045940"/>
    </source>
</evidence>
<dbReference type="PANTHER" id="PTHR15710">
    <property type="entry name" value="E3 UBIQUITIN-PROTEIN LIGASE PRAJA"/>
    <property type="match status" value="1"/>
</dbReference>
<dbReference type="GO" id="GO:0016020">
    <property type="term" value="C:membrane"/>
    <property type="evidence" value="ECO:0007669"/>
    <property type="project" value="InterPro"/>
</dbReference>
<dbReference type="PROSITE" id="PS50892">
    <property type="entry name" value="V_SNARE"/>
    <property type="match status" value="1"/>
</dbReference>
<evidence type="ECO:0000256" key="16">
    <source>
        <dbReference type="PROSITE-ProRule" id="PRU00290"/>
    </source>
</evidence>
<reference evidence="21" key="1">
    <citation type="submission" date="2023-03" db="EMBL/GenBank/DDBJ databases">
        <title>Electrophorus voltai genome.</title>
        <authorList>
            <person name="Bian C."/>
        </authorList>
    </citation>
    <scope>NUCLEOTIDE SEQUENCE</scope>
    <source>
        <strain evidence="21">CB-2022</strain>
        <tissue evidence="21">Muscle</tissue>
    </source>
</reference>
<keyword evidence="18" id="KW-0472">Membrane</keyword>
<dbReference type="AlphaFoldDB" id="A0AAD8ZWW4"/>
<dbReference type="SMART" id="SM00184">
    <property type="entry name" value="RING"/>
    <property type="match status" value="1"/>
</dbReference>
<feature type="transmembrane region" description="Helical" evidence="18">
    <location>
        <begin position="72"/>
        <end position="93"/>
    </location>
</feature>
<dbReference type="GO" id="GO:0016567">
    <property type="term" value="P:protein ubiquitination"/>
    <property type="evidence" value="ECO:0007669"/>
    <property type="project" value="TreeGrafter"/>
</dbReference>
<feature type="domain" description="RING-type" evidence="19">
    <location>
        <begin position="199"/>
        <end position="240"/>
    </location>
</feature>
<name>A0AAD8ZWW4_9TELE</name>
<evidence type="ECO:0000256" key="15">
    <source>
        <dbReference type="PROSITE-ProRule" id="PRU00175"/>
    </source>
</evidence>
<dbReference type="InterPro" id="IPR013083">
    <property type="entry name" value="Znf_RING/FYVE/PHD"/>
</dbReference>
<feature type="non-terminal residue" evidence="21">
    <location>
        <position position="1"/>
    </location>
</feature>
<keyword evidence="16" id="KW-0175">Coiled coil</keyword>
<dbReference type="PRINTS" id="PR00219">
    <property type="entry name" value="SYNAPTOBREVN"/>
</dbReference>
<evidence type="ECO:0000256" key="11">
    <source>
        <dbReference type="ARBA" id="ARBA00039317"/>
    </source>
</evidence>
<comment type="pathway">
    <text evidence="2">Protein modification; protein ubiquitination.</text>
</comment>
<dbReference type="SUPFAM" id="SSF57850">
    <property type="entry name" value="RING/U-box"/>
    <property type="match status" value="1"/>
</dbReference>
<evidence type="ECO:0000256" key="6">
    <source>
        <dbReference type="ARBA" id="ARBA00022723"/>
    </source>
</evidence>
<keyword evidence="5" id="KW-0808">Transferase</keyword>
<evidence type="ECO:0000256" key="7">
    <source>
        <dbReference type="ARBA" id="ARBA00022771"/>
    </source>
</evidence>
<dbReference type="GO" id="GO:0005737">
    <property type="term" value="C:cytoplasm"/>
    <property type="evidence" value="ECO:0007669"/>
    <property type="project" value="TreeGrafter"/>
</dbReference>
<proteinExistence type="inferred from homology"/>
<evidence type="ECO:0000256" key="18">
    <source>
        <dbReference type="SAM" id="Phobius"/>
    </source>
</evidence>
<evidence type="ECO:0000259" key="20">
    <source>
        <dbReference type="PROSITE" id="PS50892"/>
    </source>
</evidence>
<dbReference type="EC" id="2.3.2.27" evidence="4"/>
<dbReference type="PANTHER" id="PTHR15710:SF160">
    <property type="entry name" value="E3 UBIQUITIN-PROTEIN LIGASE RNF181"/>
    <property type="match status" value="1"/>
</dbReference>
<keyword evidence="8" id="KW-0833">Ubl conjugation pathway</keyword>
<comment type="caution">
    <text evidence="21">The sequence shown here is derived from an EMBL/GenBank/DDBJ whole genome shotgun (WGS) entry which is preliminary data.</text>
</comment>
<evidence type="ECO:0000256" key="9">
    <source>
        <dbReference type="ARBA" id="ARBA00022833"/>
    </source>
</evidence>
<sequence length="364" mass="40106">ENGHGRLQQMQENVEEVRVIMLDNLNRAEQRDSGLSELEDRSTQLQEKSKVFAKTSGQVKQKTKKDYIKCKVIMGVSIAILIIIIVIVVTALVNIGSVLSGMTSYFEEHNCEPTNPEEQYRQNALLELARSLMQGLEIDSGSLDASDWDQRLPPPAARAVVQSLPLVVISPQQAGTVNLPLQVTVPAVQRNGADRGVKCPVCLLEFEEQETVRQMPCEHLFHSSCILPWLGKTNSCPLCRFELPTDNPDYEEFKKDKATKRPSVLRRSGENKESIGWRISTEPCTLDLPLCSPTPKTSGPAPEDDPGPMGKVPLEAGQHGLAGDGAKLVGEGAIEDEDDYGEDPLTDGSRMLQDKTLMDEEDST</sequence>
<comment type="function">
    <text evidence="13">E3 ubiquitin-protein ligase which accepts ubiquitin from an E2 ubiquitin-conjugating enzyme in the form of a thioester and then directly transfers the ubiquitin to targeted substrates. Catalyzes monoubiquitination of 26S proteasome subunit PSMC2/RPT1.</text>
</comment>
<keyword evidence="18" id="KW-1133">Transmembrane helix</keyword>
<evidence type="ECO:0000256" key="1">
    <source>
        <dbReference type="ARBA" id="ARBA00000900"/>
    </source>
</evidence>
<evidence type="ECO:0000256" key="10">
    <source>
        <dbReference type="ARBA" id="ARBA00038197"/>
    </source>
</evidence>
<comment type="similarity">
    <text evidence="3">Belongs to the synaptobrevin family.</text>
</comment>
<accession>A0AAD8ZWW4</accession>
<evidence type="ECO:0000256" key="3">
    <source>
        <dbReference type="ARBA" id="ARBA00008025"/>
    </source>
</evidence>
<dbReference type="CDD" id="cd16669">
    <property type="entry name" value="RING-H2_RNF181"/>
    <property type="match status" value="1"/>
</dbReference>
<dbReference type="Pfam" id="PF13639">
    <property type="entry name" value="zf-RING_2"/>
    <property type="match status" value="1"/>
</dbReference>
<keyword evidence="7 15" id="KW-0863">Zinc-finger</keyword>
<feature type="compositionally biased region" description="Acidic residues" evidence="17">
    <location>
        <begin position="333"/>
        <end position="345"/>
    </location>
</feature>
<dbReference type="EMBL" id="JAROKS010000001">
    <property type="protein sequence ID" value="KAK1806862.1"/>
    <property type="molecule type" value="Genomic_DNA"/>
</dbReference>
<dbReference type="InterPro" id="IPR001388">
    <property type="entry name" value="Synaptobrevin-like"/>
</dbReference>
<organism evidence="21 22">
    <name type="scientific">Electrophorus voltai</name>
    <dbReference type="NCBI Taxonomy" id="2609070"/>
    <lineage>
        <taxon>Eukaryota</taxon>
        <taxon>Metazoa</taxon>
        <taxon>Chordata</taxon>
        <taxon>Craniata</taxon>
        <taxon>Vertebrata</taxon>
        <taxon>Euteleostomi</taxon>
        <taxon>Actinopterygii</taxon>
        <taxon>Neopterygii</taxon>
        <taxon>Teleostei</taxon>
        <taxon>Ostariophysi</taxon>
        <taxon>Gymnotiformes</taxon>
        <taxon>Gymnotoidei</taxon>
        <taxon>Gymnotidae</taxon>
        <taxon>Electrophorus</taxon>
    </lineage>
</organism>
<evidence type="ECO:0000313" key="21">
    <source>
        <dbReference type="EMBL" id="KAK1806862.1"/>
    </source>
</evidence>
<keyword evidence="9" id="KW-0862">Zinc</keyword>
<comment type="catalytic activity">
    <reaction evidence="1">
        <text>S-ubiquitinyl-[E2 ubiquitin-conjugating enzyme]-L-cysteine + [acceptor protein]-L-lysine = [E2 ubiquitin-conjugating enzyme]-L-cysteine + N(6)-ubiquitinyl-[acceptor protein]-L-lysine.</text>
        <dbReference type="EC" id="2.3.2.27"/>
    </reaction>
</comment>
<feature type="domain" description="V-SNARE coiled-coil homology" evidence="20">
    <location>
        <begin position="6"/>
        <end position="66"/>
    </location>
</feature>
<feature type="region of interest" description="Disordered" evidence="17">
    <location>
        <begin position="256"/>
        <end position="364"/>
    </location>
</feature>
<evidence type="ECO:0000256" key="17">
    <source>
        <dbReference type="SAM" id="MobiDB-lite"/>
    </source>
</evidence>
<evidence type="ECO:0000256" key="4">
    <source>
        <dbReference type="ARBA" id="ARBA00012483"/>
    </source>
</evidence>
<dbReference type="SUPFAM" id="SSF58038">
    <property type="entry name" value="SNARE fusion complex"/>
    <property type="match status" value="1"/>
</dbReference>
<dbReference type="Proteomes" id="UP001239994">
    <property type="component" value="Unassembled WGS sequence"/>
</dbReference>
<evidence type="ECO:0000256" key="2">
    <source>
        <dbReference type="ARBA" id="ARBA00004906"/>
    </source>
</evidence>
<dbReference type="PROSITE" id="PS50089">
    <property type="entry name" value="ZF_RING_2"/>
    <property type="match status" value="1"/>
</dbReference>
<gene>
    <name evidence="21" type="ORF">P4O66_005347</name>
</gene>
<dbReference type="GO" id="GO:0061630">
    <property type="term" value="F:ubiquitin protein ligase activity"/>
    <property type="evidence" value="ECO:0007669"/>
    <property type="project" value="UniProtKB-EC"/>
</dbReference>
<evidence type="ECO:0000256" key="14">
    <source>
        <dbReference type="ARBA" id="ARBA00046280"/>
    </source>
</evidence>
<dbReference type="Pfam" id="PF00957">
    <property type="entry name" value="Synaptobrevin"/>
    <property type="match status" value="1"/>
</dbReference>
<dbReference type="InterPro" id="IPR001841">
    <property type="entry name" value="Znf_RING"/>
</dbReference>
<evidence type="ECO:0000313" key="22">
    <source>
        <dbReference type="Proteomes" id="UP001239994"/>
    </source>
</evidence>
<keyword evidence="22" id="KW-1185">Reference proteome</keyword>
<dbReference type="GO" id="GO:0012505">
    <property type="term" value="C:endomembrane system"/>
    <property type="evidence" value="ECO:0007669"/>
    <property type="project" value="UniProtKB-SubCell"/>
</dbReference>
<comment type="similarity">
    <text evidence="10">Belongs to the RNF181 family.</text>
</comment>